<evidence type="ECO:0000256" key="4">
    <source>
        <dbReference type="ARBA" id="ARBA00022475"/>
    </source>
</evidence>
<evidence type="ECO:0000256" key="5">
    <source>
        <dbReference type="ARBA" id="ARBA00022692"/>
    </source>
</evidence>
<dbReference type="PANTHER" id="PTHR36838:SF4">
    <property type="entry name" value="AUXIN EFFLUX CARRIER FAMILY PROTEIN"/>
    <property type="match status" value="1"/>
</dbReference>
<keyword evidence="10" id="KW-1185">Reference proteome</keyword>
<keyword evidence="4" id="KW-1003">Cell membrane</keyword>
<dbReference type="InterPro" id="IPR038770">
    <property type="entry name" value="Na+/solute_symporter_sf"/>
</dbReference>
<feature type="transmembrane region" description="Helical" evidence="8">
    <location>
        <begin position="75"/>
        <end position="94"/>
    </location>
</feature>
<dbReference type="EMBL" id="JBHLXE010000027">
    <property type="protein sequence ID" value="MFC0179043.1"/>
    <property type="molecule type" value="Genomic_DNA"/>
</dbReference>
<feature type="transmembrane region" description="Helical" evidence="8">
    <location>
        <begin position="44"/>
        <end position="69"/>
    </location>
</feature>
<name>A0ABV6C7V4_9GAMM</name>
<evidence type="ECO:0000256" key="8">
    <source>
        <dbReference type="SAM" id="Phobius"/>
    </source>
</evidence>
<sequence length="129" mass="13866">MQLADIGINGPVYDYMHYLGSAASPLSLMSVGAGLILTMNRSYLFAISYAVCLKLILLPLITFCLLLTFDITGTYASIALLYSCVPCAGNAYILSRQMGGDSHAMAAIITWGTLISVLSIPMIMGFWIV</sequence>
<dbReference type="Proteomes" id="UP001589758">
    <property type="component" value="Unassembled WGS sequence"/>
</dbReference>
<dbReference type="Pfam" id="PF03547">
    <property type="entry name" value="Mem_trans"/>
    <property type="match status" value="1"/>
</dbReference>
<comment type="caution">
    <text evidence="9">The sequence shown here is derived from an EMBL/GenBank/DDBJ whole genome shotgun (WGS) entry which is preliminary data.</text>
</comment>
<evidence type="ECO:0000256" key="2">
    <source>
        <dbReference type="ARBA" id="ARBA00010145"/>
    </source>
</evidence>
<keyword evidence="5 8" id="KW-0812">Transmembrane</keyword>
<proteinExistence type="inferred from homology"/>
<dbReference type="RefSeq" id="WP_385876137.1">
    <property type="nucleotide sequence ID" value="NZ_JBHLXE010000027.1"/>
</dbReference>
<evidence type="ECO:0000256" key="6">
    <source>
        <dbReference type="ARBA" id="ARBA00022989"/>
    </source>
</evidence>
<gene>
    <name evidence="9" type="ORF">ACFFIT_02855</name>
</gene>
<dbReference type="PANTHER" id="PTHR36838">
    <property type="entry name" value="AUXIN EFFLUX CARRIER FAMILY PROTEIN"/>
    <property type="match status" value="1"/>
</dbReference>
<feature type="transmembrane region" description="Helical" evidence="8">
    <location>
        <begin position="15"/>
        <end position="37"/>
    </location>
</feature>
<accession>A0ABV6C7V4</accession>
<comment type="similarity">
    <text evidence="2">Belongs to the auxin efflux carrier (TC 2.A.69) family.</text>
</comment>
<evidence type="ECO:0000313" key="10">
    <source>
        <dbReference type="Proteomes" id="UP001589758"/>
    </source>
</evidence>
<evidence type="ECO:0000256" key="3">
    <source>
        <dbReference type="ARBA" id="ARBA00022448"/>
    </source>
</evidence>
<reference evidence="9 10" key="1">
    <citation type="submission" date="2024-09" db="EMBL/GenBank/DDBJ databases">
        <authorList>
            <person name="Sun Q."/>
            <person name="Mori K."/>
        </authorList>
    </citation>
    <scope>NUCLEOTIDE SEQUENCE [LARGE SCALE GENOMIC DNA]</scope>
    <source>
        <strain evidence="9 10">CCM 8545</strain>
    </source>
</reference>
<feature type="transmembrane region" description="Helical" evidence="8">
    <location>
        <begin position="106"/>
        <end position="128"/>
    </location>
</feature>
<keyword evidence="6 8" id="KW-1133">Transmembrane helix</keyword>
<keyword evidence="3" id="KW-0813">Transport</keyword>
<evidence type="ECO:0000313" key="9">
    <source>
        <dbReference type="EMBL" id="MFC0179043.1"/>
    </source>
</evidence>
<protein>
    <submittedName>
        <fullName evidence="9">AEC family transporter</fullName>
    </submittedName>
</protein>
<dbReference type="InterPro" id="IPR004776">
    <property type="entry name" value="Mem_transp_PIN-like"/>
</dbReference>
<dbReference type="Gene3D" id="1.20.1530.20">
    <property type="match status" value="1"/>
</dbReference>
<organism evidence="9 10">
    <name type="scientific">Thorsellia kenyensis</name>
    <dbReference type="NCBI Taxonomy" id="1549888"/>
    <lineage>
        <taxon>Bacteria</taxon>
        <taxon>Pseudomonadati</taxon>
        <taxon>Pseudomonadota</taxon>
        <taxon>Gammaproteobacteria</taxon>
        <taxon>Enterobacterales</taxon>
        <taxon>Thorselliaceae</taxon>
        <taxon>Thorsellia</taxon>
    </lineage>
</organism>
<evidence type="ECO:0000256" key="1">
    <source>
        <dbReference type="ARBA" id="ARBA00004651"/>
    </source>
</evidence>
<comment type="subcellular location">
    <subcellularLocation>
        <location evidence="1">Cell membrane</location>
        <topology evidence="1">Multi-pass membrane protein</topology>
    </subcellularLocation>
</comment>
<keyword evidence="7 8" id="KW-0472">Membrane</keyword>
<evidence type="ECO:0000256" key="7">
    <source>
        <dbReference type="ARBA" id="ARBA00023136"/>
    </source>
</evidence>